<gene>
    <name evidence="5" type="ORF">HNP33_001312</name>
</gene>
<evidence type="ECO:0000259" key="4">
    <source>
        <dbReference type="Pfam" id="PF13458"/>
    </source>
</evidence>
<proteinExistence type="inferred from homology"/>
<dbReference type="Gene3D" id="3.40.50.2300">
    <property type="match status" value="2"/>
</dbReference>
<evidence type="ECO:0000256" key="2">
    <source>
        <dbReference type="ARBA" id="ARBA00022729"/>
    </source>
</evidence>
<reference evidence="5 6" key="1">
    <citation type="submission" date="2020-08" db="EMBL/GenBank/DDBJ databases">
        <title>Functional genomics of gut bacteria from endangered species of beetles.</title>
        <authorList>
            <person name="Carlos-Shanley C."/>
        </authorList>
    </citation>
    <scope>NUCLEOTIDE SEQUENCE [LARGE SCALE GENOMIC DNA]</scope>
    <source>
        <strain evidence="5 6">S00124</strain>
    </source>
</reference>
<dbReference type="PANTHER" id="PTHR47151:SF2">
    <property type="entry name" value="AMINO ACID BINDING PROTEIN"/>
    <property type="match status" value="1"/>
</dbReference>
<keyword evidence="6" id="KW-1185">Reference proteome</keyword>
<name>A0ABR6RDN8_9BURK</name>
<accession>A0ABR6RDN8</accession>
<keyword evidence="2 3" id="KW-0732">Signal</keyword>
<dbReference type="InterPro" id="IPR028081">
    <property type="entry name" value="Leu-bd"/>
</dbReference>
<dbReference type="Pfam" id="PF13458">
    <property type="entry name" value="Peripla_BP_6"/>
    <property type="match status" value="1"/>
</dbReference>
<dbReference type="CDD" id="cd06342">
    <property type="entry name" value="PBP1_ABC_LIVBP-like"/>
    <property type="match status" value="1"/>
</dbReference>
<evidence type="ECO:0000256" key="1">
    <source>
        <dbReference type="ARBA" id="ARBA00010062"/>
    </source>
</evidence>
<protein>
    <submittedName>
        <fullName evidence="5">Branched-chain amino acid transport system substrate-binding protein</fullName>
    </submittedName>
</protein>
<sequence length="381" mass="40622">MPLTMTHRLGSLTAIAAAALLAGPVHAQTAQTVKIGHAAPLSGPMSHWGKDNENGIRLAIEELNAQKLVIGGKPVQFELKSEDDQGDPKQAVVVANQMVDGGVQAMLGHFNSGAAIPAAPIYNKKSIPNLSPATNPGFTELGYNNVFRVLASDADVGAALAELAVNKLGAKRFAIVDDRTAYGKGSADDFAKRIKALGAEVVAQEFTTDKSVDFSAILTNIRGKKPDVIFYGGMDAQGGLIANQMKRLGVKAKLMGSDGLCTAEILKISQGAVNDVLYCSRGGEELAKRPKGADFAKRYHDRFKAEVLTYGPFMYDAMMVVAAAMKKADSTDPAKYLAAVRDVNYEGVTNTFNFDEKGNLKNPGVTAYVYKDGKQTQISYK</sequence>
<dbReference type="SUPFAM" id="SSF53822">
    <property type="entry name" value="Periplasmic binding protein-like I"/>
    <property type="match status" value="1"/>
</dbReference>
<dbReference type="InterPro" id="IPR028082">
    <property type="entry name" value="Peripla_BP_I"/>
</dbReference>
<dbReference type="EMBL" id="JACHKZ010000006">
    <property type="protein sequence ID" value="MBB6577257.1"/>
    <property type="molecule type" value="Genomic_DNA"/>
</dbReference>
<evidence type="ECO:0000313" key="6">
    <source>
        <dbReference type="Proteomes" id="UP000562492"/>
    </source>
</evidence>
<organism evidence="5 6">
    <name type="scientific">Comamonas odontotermitis</name>
    <dbReference type="NCBI Taxonomy" id="379895"/>
    <lineage>
        <taxon>Bacteria</taxon>
        <taxon>Pseudomonadati</taxon>
        <taxon>Pseudomonadota</taxon>
        <taxon>Betaproteobacteria</taxon>
        <taxon>Burkholderiales</taxon>
        <taxon>Comamonadaceae</taxon>
        <taxon>Comamonas</taxon>
    </lineage>
</organism>
<comment type="caution">
    <text evidence="5">The sequence shown here is derived from an EMBL/GenBank/DDBJ whole genome shotgun (WGS) entry which is preliminary data.</text>
</comment>
<dbReference type="PANTHER" id="PTHR47151">
    <property type="entry name" value="LEU/ILE/VAL-BINDING ABC TRANSPORTER SUBUNIT"/>
    <property type="match status" value="1"/>
</dbReference>
<feature type="chain" id="PRO_5047444892" evidence="3">
    <location>
        <begin position="28"/>
        <end position="381"/>
    </location>
</feature>
<evidence type="ECO:0000256" key="3">
    <source>
        <dbReference type="SAM" id="SignalP"/>
    </source>
</evidence>
<dbReference type="Proteomes" id="UP000562492">
    <property type="component" value="Unassembled WGS sequence"/>
</dbReference>
<feature type="domain" description="Leucine-binding protein" evidence="4">
    <location>
        <begin position="32"/>
        <end position="363"/>
    </location>
</feature>
<feature type="signal peptide" evidence="3">
    <location>
        <begin position="1"/>
        <end position="27"/>
    </location>
</feature>
<evidence type="ECO:0000313" key="5">
    <source>
        <dbReference type="EMBL" id="MBB6577257.1"/>
    </source>
</evidence>
<comment type="similarity">
    <text evidence="1">Belongs to the leucine-binding protein family.</text>
</comment>